<evidence type="ECO:0000256" key="3">
    <source>
        <dbReference type="ARBA" id="ARBA00023276"/>
    </source>
</evidence>
<dbReference type="Gene3D" id="2.130.10.10">
    <property type="entry name" value="YVTN repeat-like/Quinoprotein amine dehydrogenase"/>
    <property type="match status" value="1"/>
</dbReference>
<organism evidence="7 8">
    <name type="scientific">Cyanobacterium stanieri (strain ATCC 29140 / PCC 7202)</name>
    <dbReference type="NCBI Taxonomy" id="292563"/>
    <lineage>
        <taxon>Bacteria</taxon>
        <taxon>Bacillati</taxon>
        <taxon>Cyanobacteriota</taxon>
        <taxon>Cyanophyceae</taxon>
        <taxon>Oscillatoriophycideae</taxon>
        <taxon>Chroococcales</taxon>
        <taxon>Geminocystaceae</taxon>
        <taxon>Cyanobacterium</taxon>
    </lineage>
</organism>
<gene>
    <name evidence="4" type="primary">ycf48</name>
    <name evidence="7" type="ordered locus">Cyast_0803</name>
</gene>
<comment type="domain">
    <text evidence="4">A 7-bladed beta-propeller torus, about 55 by 55 Angstroms, with a depth of about 25 Angstroms and a central pore.</text>
</comment>
<reference evidence="8" key="1">
    <citation type="journal article" date="2013" name="Proc. Natl. Acad. Sci. U.S.A.">
        <title>Improving the coverage of the cyanobacterial phylum using diversity-driven genome sequencing.</title>
        <authorList>
            <person name="Shih P.M."/>
            <person name="Wu D."/>
            <person name="Latifi A."/>
            <person name="Axen S.D."/>
            <person name="Fewer D.P."/>
            <person name="Talla E."/>
            <person name="Calteau A."/>
            <person name="Cai F."/>
            <person name="Tandeau de Marsac N."/>
            <person name="Rippka R."/>
            <person name="Herdman M."/>
            <person name="Sivonen K."/>
            <person name="Coursin T."/>
            <person name="Laurent T."/>
            <person name="Goodwin L."/>
            <person name="Nolan M."/>
            <person name="Davenport K.W."/>
            <person name="Han C.S."/>
            <person name="Rubin E.M."/>
            <person name="Eisen J.A."/>
            <person name="Woyke T."/>
            <person name="Gugger M."/>
            <person name="Kerfeld C.A."/>
        </authorList>
    </citation>
    <scope>NUCLEOTIDE SEQUENCE [LARGE SCALE GENOMIC DNA]</scope>
    <source>
        <strain evidence="8">ATCC 29140 / PCC 7202</strain>
    </source>
</reference>
<sequence>MELKMNLLFNKLKQFIITITVGLLCVSCAFAPSLSSNPWETITLDTDATFADVAFTDDQSHGWLVGTKAALFETLDGGNTWQEKIIDLGEEKITFNGVSFYGEEGWISGEPSILLHTVDGGQNWERIPLSDQLPGLPYGITAIAPETAEMVTNLGAIYKTSDGGKTWKALVEGAVGVARNVSRSPSGKYVAVSARGNFYSTWVPGDTEWTPHLRNSSRRLQNMGFFDDERLWLIARGGQIQLTSSKDFEDWEEAINPEYSTSWGFLDLATRNEEEVWLAGGSGNLLVSNDEGLTWFKDREVEDVPSNLYRIVFPNPDQGFVLGQQGILLKYNPDKAPVNFGEEA</sequence>
<dbReference type="SUPFAM" id="SSF110296">
    <property type="entry name" value="Oligoxyloglucan reducing end-specific cellobiohydrolase"/>
    <property type="match status" value="1"/>
</dbReference>
<dbReference type="BioCyc" id="CSTA292563:G1353-809-MONOMER"/>
<dbReference type="Proteomes" id="UP000010483">
    <property type="component" value="Chromosome"/>
</dbReference>
<dbReference type="STRING" id="292563.Cyast_0803"/>
<keyword evidence="2 4" id="KW-0732">Signal</keyword>
<keyword evidence="4" id="KW-0793">Thylakoid</keyword>
<dbReference type="KEGG" id="csn:Cyast_0803"/>
<dbReference type="eggNOG" id="COG4447">
    <property type="taxonomic scope" value="Bacteria"/>
</dbReference>
<dbReference type="NCBIfam" id="NF010237">
    <property type="entry name" value="PRK13684.1"/>
    <property type="match status" value="1"/>
</dbReference>
<dbReference type="PANTHER" id="PTHR47199:SF2">
    <property type="entry name" value="PHOTOSYSTEM II STABILITY_ASSEMBLY FACTOR HCF136, CHLOROPLASTIC"/>
    <property type="match status" value="1"/>
</dbReference>
<keyword evidence="1 4" id="KW-0602">Photosynthesis</keyword>
<dbReference type="Pfam" id="PF14870">
    <property type="entry name" value="PSII_BNR"/>
    <property type="match status" value="1"/>
</dbReference>
<name>K9YK60_CYASC</name>
<comment type="function">
    <text evidence="4">A factor required for optimal assembly of photosystem II (PSII), acting in the early stages of PSII assembly. Also plays a role in replacement of photodamaged D1 (psbA). Assists YidC in synthesis of chlorophyll-binding proteins.</text>
</comment>
<evidence type="ECO:0000256" key="2">
    <source>
        <dbReference type="ARBA" id="ARBA00022729"/>
    </source>
</evidence>
<evidence type="ECO:0000256" key="1">
    <source>
        <dbReference type="ARBA" id="ARBA00022531"/>
    </source>
</evidence>
<evidence type="ECO:0000256" key="4">
    <source>
        <dbReference type="HAMAP-Rule" id="MF_01348"/>
    </source>
</evidence>
<proteinExistence type="inferred from homology"/>
<protein>
    <recommendedName>
        <fullName evidence="4 5">Photosystem II assembly protein Ycf48</fullName>
    </recommendedName>
</protein>
<evidence type="ECO:0000313" key="7">
    <source>
        <dbReference type="EMBL" id="AFZ46775.1"/>
    </source>
</evidence>
<evidence type="ECO:0000313" key="8">
    <source>
        <dbReference type="Proteomes" id="UP000010483"/>
    </source>
</evidence>
<dbReference type="HAMAP" id="MF_01348">
    <property type="entry name" value="Ycf48"/>
    <property type="match status" value="1"/>
</dbReference>
<comment type="similarity">
    <text evidence="4 5">Belongs to the Ycf48 family.</text>
</comment>
<comment type="subcellular location">
    <subcellularLocation>
        <location evidence="4">Cellular thylakoid lumen</location>
    </subcellularLocation>
    <text evidence="4">Associated with a PSII precusor complex on the lumenal side of the thylakoid membrane.</text>
</comment>
<dbReference type="InterPro" id="IPR016705">
    <property type="entry name" value="Ycf48/Hcf136"/>
</dbReference>
<dbReference type="InterPro" id="IPR028203">
    <property type="entry name" value="PSII_CF48-like_dom"/>
</dbReference>
<keyword evidence="3 4" id="KW-0604">Photosystem II</keyword>
<dbReference type="HOGENOM" id="CLU_057027_0_0_3"/>
<dbReference type="InterPro" id="IPR015943">
    <property type="entry name" value="WD40/YVTN_repeat-like_dom_sf"/>
</dbReference>
<dbReference type="PANTHER" id="PTHR47199">
    <property type="entry name" value="PHOTOSYSTEM II STABILITY/ASSEMBLY FACTOR HCF136, CHLOROPLASTIC"/>
    <property type="match status" value="1"/>
</dbReference>
<dbReference type="AlphaFoldDB" id="K9YK60"/>
<keyword evidence="8" id="KW-1185">Reference proteome</keyword>
<evidence type="ECO:0000259" key="6">
    <source>
        <dbReference type="Pfam" id="PF14870"/>
    </source>
</evidence>
<feature type="domain" description="Photosynthesis system II assembly factor Ycf48/Hcf136-like" evidence="6">
    <location>
        <begin position="32"/>
        <end position="331"/>
    </location>
</feature>
<accession>K9YK60</accession>
<dbReference type="PIRSF" id="PIRSF017875">
    <property type="entry name" value="PSII_HCF136"/>
    <property type="match status" value="1"/>
</dbReference>
<dbReference type="PATRIC" id="fig|292563.3.peg.845"/>
<evidence type="ECO:0000256" key="5">
    <source>
        <dbReference type="PIRNR" id="PIRNR017875"/>
    </source>
</evidence>
<dbReference type="GO" id="GO:0009523">
    <property type="term" value="C:photosystem II"/>
    <property type="evidence" value="ECO:0007669"/>
    <property type="project" value="UniProtKB-KW"/>
</dbReference>
<dbReference type="GO" id="GO:0015979">
    <property type="term" value="P:photosynthesis"/>
    <property type="evidence" value="ECO:0007669"/>
    <property type="project" value="UniProtKB-KW"/>
</dbReference>
<dbReference type="GO" id="GO:0031979">
    <property type="term" value="C:plasma membrane-derived thylakoid lumen"/>
    <property type="evidence" value="ECO:0007669"/>
    <property type="project" value="UniProtKB-SubCell"/>
</dbReference>
<dbReference type="EMBL" id="CP003940">
    <property type="protein sequence ID" value="AFZ46775.1"/>
    <property type="molecule type" value="Genomic_DNA"/>
</dbReference>